<dbReference type="Proteomes" id="UP001170717">
    <property type="component" value="Unassembled WGS sequence"/>
</dbReference>
<evidence type="ECO:0000313" key="4">
    <source>
        <dbReference type="EMBL" id="AMJ72892.1"/>
    </source>
</evidence>
<evidence type="ECO:0000256" key="1">
    <source>
        <dbReference type="ARBA" id="ARBA00008324"/>
    </source>
</evidence>
<dbReference type="InterPro" id="IPR039298">
    <property type="entry name" value="ACOT13"/>
</dbReference>
<sequence>MRTSDNKNMPSRNDMIAHVISLFRDTMPFNQLLGLEFIRSNEGLESDSIELHVSWREALTGNPLQKILHGGVTATMLDTIGGLVAIIEAIKRTNDADLASLQTRLPKMGTVDMRVDYLRPGRGEQFIATAKVIRGGAKLAVCRMELHNEKGDHIAFGTGTYMLG</sequence>
<gene>
    <name evidence="4" type="ORF">AVL57_02220</name>
    <name evidence="5" type="ORF">Q4527_08855</name>
</gene>
<protein>
    <submittedName>
        <fullName evidence="5">Thioesterase family protein</fullName>
    </submittedName>
</protein>
<proteinExistence type="inferred from homology"/>
<keyword evidence="6" id="KW-1185">Reference proteome</keyword>
<dbReference type="InterPro" id="IPR003736">
    <property type="entry name" value="PAAI_dom"/>
</dbReference>
<evidence type="ECO:0000259" key="3">
    <source>
        <dbReference type="Pfam" id="PF03061"/>
    </source>
</evidence>
<dbReference type="KEGG" id="asq:AVL57_02220"/>
<evidence type="ECO:0000256" key="2">
    <source>
        <dbReference type="ARBA" id="ARBA00022801"/>
    </source>
</evidence>
<dbReference type="EMBL" id="CP013926">
    <property type="protein sequence ID" value="AMJ72892.1"/>
    <property type="molecule type" value="Genomic_DNA"/>
</dbReference>
<keyword evidence="2" id="KW-0378">Hydrolase</keyword>
<comment type="similarity">
    <text evidence="1">Belongs to the thioesterase PaaI family.</text>
</comment>
<dbReference type="PANTHER" id="PTHR21660:SF1">
    <property type="entry name" value="ACYL-COENZYME A THIOESTERASE 13"/>
    <property type="match status" value="1"/>
</dbReference>
<feature type="domain" description="Thioesterase" evidence="3">
    <location>
        <begin position="66"/>
        <end position="152"/>
    </location>
</feature>
<reference evidence="4 6" key="1">
    <citation type="submission" date="2015-12" db="EMBL/GenBank/DDBJ databases">
        <title>Intraspecies pangenome expansion in the marine bacterium Alteromonas.</title>
        <authorList>
            <person name="Lopez-Perez M."/>
            <person name="Rodriguez-Valera F."/>
        </authorList>
    </citation>
    <scope>NUCLEOTIDE SEQUENCE [LARGE SCALE GENOMIC DNA]</scope>
    <source>
        <strain evidence="4 6">LMG 21861</strain>
    </source>
</reference>
<dbReference type="RefSeq" id="WP_057794720.1">
    <property type="nucleotide sequence ID" value="NZ_CP013926.1"/>
</dbReference>
<accession>A0AAW7Z4J4</accession>
<dbReference type="GO" id="GO:0047617">
    <property type="term" value="F:fatty acyl-CoA hydrolase activity"/>
    <property type="evidence" value="ECO:0007669"/>
    <property type="project" value="InterPro"/>
</dbReference>
<evidence type="ECO:0000313" key="7">
    <source>
        <dbReference type="Proteomes" id="UP001170717"/>
    </source>
</evidence>
<dbReference type="SUPFAM" id="SSF54637">
    <property type="entry name" value="Thioesterase/thiol ester dehydrase-isomerase"/>
    <property type="match status" value="1"/>
</dbReference>
<dbReference type="Gene3D" id="3.10.129.10">
    <property type="entry name" value="Hotdog Thioesterase"/>
    <property type="match status" value="1"/>
</dbReference>
<dbReference type="InterPro" id="IPR006683">
    <property type="entry name" value="Thioestr_dom"/>
</dbReference>
<dbReference type="Pfam" id="PF03061">
    <property type="entry name" value="4HBT"/>
    <property type="match status" value="1"/>
</dbReference>
<dbReference type="PANTHER" id="PTHR21660">
    <property type="entry name" value="THIOESTERASE SUPERFAMILY MEMBER-RELATED"/>
    <property type="match status" value="1"/>
</dbReference>
<dbReference type="CDD" id="cd03443">
    <property type="entry name" value="PaaI_thioesterase"/>
    <property type="match status" value="1"/>
</dbReference>
<dbReference type="InterPro" id="IPR029069">
    <property type="entry name" value="HotDog_dom_sf"/>
</dbReference>
<reference evidence="5" key="2">
    <citation type="submission" date="2023-07" db="EMBL/GenBank/DDBJ databases">
        <title>Genome content predicts the carbon catabolic preferences of heterotrophic bacteria.</title>
        <authorList>
            <person name="Gralka M."/>
        </authorList>
    </citation>
    <scope>NUCLEOTIDE SEQUENCE</scope>
    <source>
        <strain evidence="5">F2M12</strain>
    </source>
</reference>
<dbReference type="NCBIfam" id="TIGR00369">
    <property type="entry name" value="unchar_dom_1"/>
    <property type="match status" value="1"/>
</dbReference>
<dbReference type="NCBIfam" id="NF008675">
    <property type="entry name" value="PRK11688.1"/>
    <property type="match status" value="1"/>
</dbReference>
<dbReference type="Proteomes" id="UP000056750">
    <property type="component" value="Chromosome"/>
</dbReference>
<evidence type="ECO:0000313" key="5">
    <source>
        <dbReference type="EMBL" id="MDO6577501.1"/>
    </source>
</evidence>
<dbReference type="AlphaFoldDB" id="A0AAW7Z4J4"/>
<organism evidence="5 7">
    <name type="scientific">Alteromonas stellipolaris</name>
    <dbReference type="NCBI Taxonomy" id="233316"/>
    <lineage>
        <taxon>Bacteria</taxon>
        <taxon>Pseudomonadati</taxon>
        <taxon>Pseudomonadota</taxon>
        <taxon>Gammaproteobacteria</taxon>
        <taxon>Alteromonadales</taxon>
        <taxon>Alteromonadaceae</taxon>
        <taxon>Alteromonas/Salinimonas group</taxon>
        <taxon>Alteromonas</taxon>
    </lineage>
</organism>
<dbReference type="EMBL" id="JAUOQI010000005">
    <property type="protein sequence ID" value="MDO6577501.1"/>
    <property type="molecule type" value="Genomic_DNA"/>
</dbReference>
<evidence type="ECO:0000313" key="6">
    <source>
        <dbReference type="Proteomes" id="UP000056750"/>
    </source>
</evidence>
<name>A0AAW7Z4J4_9ALTE</name>